<dbReference type="STRING" id="648782.SAMN04488554_1211"/>
<keyword evidence="4 6" id="KW-1133">Transmembrane helix</keyword>
<dbReference type="InterPro" id="IPR052159">
    <property type="entry name" value="Competence_DNA_uptake"/>
</dbReference>
<dbReference type="Pfam" id="PF03772">
    <property type="entry name" value="Competence"/>
    <property type="match status" value="1"/>
</dbReference>
<evidence type="ECO:0000313" key="9">
    <source>
        <dbReference type="Proteomes" id="UP000199220"/>
    </source>
</evidence>
<dbReference type="OrthoDB" id="7177610at2"/>
<feature type="transmembrane region" description="Helical" evidence="6">
    <location>
        <begin position="292"/>
        <end position="308"/>
    </location>
</feature>
<feature type="transmembrane region" description="Helical" evidence="6">
    <location>
        <begin position="269"/>
        <end position="286"/>
    </location>
</feature>
<keyword evidence="5 6" id="KW-0472">Membrane</keyword>
<feature type="transmembrane region" description="Helical" evidence="6">
    <location>
        <begin position="400"/>
        <end position="424"/>
    </location>
</feature>
<dbReference type="InterPro" id="IPR004477">
    <property type="entry name" value="ComEC_N"/>
</dbReference>
<proteinExistence type="predicted"/>
<evidence type="ECO:0000256" key="6">
    <source>
        <dbReference type="SAM" id="Phobius"/>
    </source>
</evidence>
<organism evidence="8 9">
    <name type="scientific">Ruania alba</name>
    <dbReference type="NCBI Taxonomy" id="648782"/>
    <lineage>
        <taxon>Bacteria</taxon>
        <taxon>Bacillati</taxon>
        <taxon>Actinomycetota</taxon>
        <taxon>Actinomycetes</taxon>
        <taxon>Micrococcales</taxon>
        <taxon>Ruaniaceae</taxon>
        <taxon>Ruania</taxon>
    </lineage>
</organism>
<feature type="transmembrane region" description="Helical" evidence="6">
    <location>
        <begin position="241"/>
        <end position="262"/>
    </location>
</feature>
<accession>A0A1H5F2K7</accession>
<keyword evidence="9" id="KW-1185">Reference proteome</keyword>
<sequence>MSGSPAHDWRLAPAAGLTWAGCWAGLVAPTSVTWAGVLCLLVGAAVLLRHQRRCHRRRHHARTGHACTTTGVLALLIAAVVLAGLAVRVEQRAEEVAALDGVTAEVWLRLTKEPVPLDGRPGVRADAILVTANGANVDLPVLVLADESWRDLLVGTELRVVGRLAATERGDDRALLVLPSGSGERDPPHGWWSVVAELRSGLVQVSTELPPAARGLVPGIALGDDRGLPPALQQAMRDTSLTHLTAVSGAHVALVLAVVLLVMFWAPRAVRAGVGGVVLIAFVALVRPDGSVLRSAVMGAVLLVGLCLRRPRAALPALATAVIVLLAADPWMVRSFGFALSVLATGGLLAGTGPLAERLGQWLPRPLAWAVAVPVAAQLACTPVLLLLDPAVPLYAVPANLLAGPAVAPATIFGLVAALLAPWAPDTASAVAIAASWFTAWISSVALVFGALPGARVEIA</sequence>
<dbReference type="GO" id="GO:0005886">
    <property type="term" value="C:plasma membrane"/>
    <property type="evidence" value="ECO:0007669"/>
    <property type="project" value="UniProtKB-SubCell"/>
</dbReference>
<feature type="transmembrane region" description="Helical" evidence="6">
    <location>
        <begin position="430"/>
        <end position="452"/>
    </location>
</feature>
<protein>
    <submittedName>
        <fullName evidence="8">Competence protein ComEC</fullName>
    </submittedName>
</protein>
<reference evidence="9" key="1">
    <citation type="submission" date="2016-10" db="EMBL/GenBank/DDBJ databases">
        <authorList>
            <person name="Varghese N."/>
            <person name="Submissions S."/>
        </authorList>
    </citation>
    <scope>NUCLEOTIDE SEQUENCE [LARGE SCALE GENOMIC DNA]</scope>
    <source>
        <strain evidence="9">DSM 21368</strain>
    </source>
</reference>
<keyword evidence="2" id="KW-1003">Cell membrane</keyword>
<dbReference type="EMBL" id="FNTX01000001">
    <property type="protein sequence ID" value="SED97677.1"/>
    <property type="molecule type" value="Genomic_DNA"/>
</dbReference>
<dbReference type="AlphaFoldDB" id="A0A1H5F2K7"/>
<name>A0A1H5F2K7_9MICO</name>
<evidence type="ECO:0000259" key="7">
    <source>
        <dbReference type="Pfam" id="PF03772"/>
    </source>
</evidence>
<evidence type="ECO:0000256" key="1">
    <source>
        <dbReference type="ARBA" id="ARBA00004651"/>
    </source>
</evidence>
<evidence type="ECO:0000256" key="4">
    <source>
        <dbReference type="ARBA" id="ARBA00022989"/>
    </source>
</evidence>
<feature type="domain" description="ComEC/Rec2-related protein" evidence="7">
    <location>
        <begin position="221"/>
        <end position="459"/>
    </location>
</feature>
<feature type="transmembrane region" description="Helical" evidence="6">
    <location>
        <begin position="69"/>
        <end position="87"/>
    </location>
</feature>
<evidence type="ECO:0000313" key="8">
    <source>
        <dbReference type="EMBL" id="SED97677.1"/>
    </source>
</evidence>
<gene>
    <name evidence="8" type="ORF">SAMN04488554_1211</name>
</gene>
<feature type="transmembrane region" description="Helical" evidence="6">
    <location>
        <begin position="26"/>
        <end position="48"/>
    </location>
</feature>
<feature type="transmembrane region" description="Helical" evidence="6">
    <location>
        <begin position="367"/>
        <end position="388"/>
    </location>
</feature>
<dbReference type="PANTHER" id="PTHR30619">
    <property type="entry name" value="DNA INTERNALIZATION/COMPETENCE PROTEIN COMEC/REC2"/>
    <property type="match status" value="1"/>
</dbReference>
<dbReference type="PANTHER" id="PTHR30619:SF1">
    <property type="entry name" value="RECOMBINATION PROTEIN 2"/>
    <property type="match status" value="1"/>
</dbReference>
<dbReference type="Proteomes" id="UP000199220">
    <property type="component" value="Unassembled WGS sequence"/>
</dbReference>
<evidence type="ECO:0000256" key="2">
    <source>
        <dbReference type="ARBA" id="ARBA00022475"/>
    </source>
</evidence>
<dbReference type="RefSeq" id="WP_089772120.1">
    <property type="nucleotide sequence ID" value="NZ_FNTX01000001.1"/>
</dbReference>
<feature type="transmembrane region" description="Helical" evidence="6">
    <location>
        <begin position="315"/>
        <end position="333"/>
    </location>
</feature>
<keyword evidence="3 6" id="KW-0812">Transmembrane</keyword>
<evidence type="ECO:0000256" key="3">
    <source>
        <dbReference type="ARBA" id="ARBA00022692"/>
    </source>
</evidence>
<dbReference type="NCBIfam" id="TIGR00360">
    <property type="entry name" value="ComEC_N-term"/>
    <property type="match status" value="1"/>
</dbReference>
<evidence type="ECO:0000256" key="5">
    <source>
        <dbReference type="ARBA" id="ARBA00023136"/>
    </source>
</evidence>
<comment type="subcellular location">
    <subcellularLocation>
        <location evidence="1">Cell membrane</location>
        <topology evidence="1">Multi-pass membrane protein</topology>
    </subcellularLocation>
</comment>